<organism evidence="5 6">
    <name type="scientific">Sorghum bicolor</name>
    <name type="common">Sorghum</name>
    <name type="synonym">Sorghum vulgare</name>
    <dbReference type="NCBI Taxonomy" id="4558"/>
    <lineage>
        <taxon>Eukaryota</taxon>
        <taxon>Viridiplantae</taxon>
        <taxon>Streptophyta</taxon>
        <taxon>Embryophyta</taxon>
        <taxon>Tracheophyta</taxon>
        <taxon>Spermatophyta</taxon>
        <taxon>Magnoliopsida</taxon>
        <taxon>Liliopsida</taxon>
        <taxon>Poales</taxon>
        <taxon>Poaceae</taxon>
        <taxon>PACMAD clade</taxon>
        <taxon>Panicoideae</taxon>
        <taxon>Andropogonodae</taxon>
        <taxon>Andropogoneae</taxon>
        <taxon>Sorghinae</taxon>
        <taxon>Sorghum</taxon>
    </lineage>
</organism>
<dbReference type="OMA" id="RYLCRLD"/>
<keyword evidence="4" id="KW-0812">Transmembrane</keyword>
<dbReference type="GO" id="GO:0098542">
    <property type="term" value="P:defense response to other organism"/>
    <property type="evidence" value="ECO:0007669"/>
    <property type="project" value="InterPro"/>
</dbReference>
<name>A0A921Q6B2_SORBI</name>
<dbReference type="PANTHER" id="PTHR31234:SF66">
    <property type="entry name" value="LATE EMBRYOGENESIS ABUNDANT PROTEIN"/>
    <property type="match status" value="1"/>
</dbReference>
<comment type="caution">
    <text evidence="5">The sequence shown here is derived from an EMBL/GenBank/DDBJ whole genome shotgun (WGS) entry which is preliminary data.</text>
</comment>
<keyword evidence="2 4" id="KW-0472">Membrane</keyword>
<feature type="transmembrane region" description="Helical" evidence="4">
    <location>
        <begin position="59"/>
        <end position="88"/>
    </location>
</feature>
<accession>A0A921Q6B2</accession>
<dbReference type="PANTHER" id="PTHR31234">
    <property type="entry name" value="LATE EMBRYOGENESIS ABUNDANT (LEA) HYDROXYPROLINE-RICH GLYCOPROTEIN FAMILY"/>
    <property type="match status" value="1"/>
</dbReference>
<feature type="compositionally biased region" description="Basic residues" evidence="3">
    <location>
        <begin position="35"/>
        <end position="44"/>
    </location>
</feature>
<dbReference type="InterPro" id="IPR044839">
    <property type="entry name" value="NDR1-like"/>
</dbReference>
<evidence type="ECO:0000313" key="6">
    <source>
        <dbReference type="Proteomes" id="UP000807115"/>
    </source>
</evidence>
<evidence type="ECO:0000313" key="5">
    <source>
        <dbReference type="EMBL" id="KAG0516107.1"/>
    </source>
</evidence>
<evidence type="ECO:0008006" key="7">
    <source>
        <dbReference type="Google" id="ProtNLM"/>
    </source>
</evidence>
<sequence length="245" mass="26730">MSSNTEPGHGPHYATAAATPTGGVGVEAPAQHNGHSGHHKRRHDVQRIRQEERRRSSGLVWALVILCTVLAIGVIVTGVTVFAVYLLYKPKTPYLLVSDARLERLVYDQSGTIRDLQLALTVLAENSNSKTDATFSRVNLAVGFRGAEVALLRAGTFAVPRRSFLPLRYQVVSAGRQLSPEGMEAMAGALRAAVVPLDLFGKARTTWKVGIFASLQFWTRINCRFLFNYPGNGTAMPIDCRSKSP</sequence>
<dbReference type="AlphaFoldDB" id="A0A921Q6B2"/>
<dbReference type="Gramene" id="EER90359">
    <property type="protein sequence ID" value="EER90359"/>
    <property type="gene ID" value="SORBI_3010G259200"/>
</dbReference>
<proteinExistence type="predicted"/>
<evidence type="ECO:0000256" key="1">
    <source>
        <dbReference type="ARBA" id="ARBA00004370"/>
    </source>
</evidence>
<dbReference type="KEGG" id="sbi:8065603"/>
<evidence type="ECO:0000256" key="3">
    <source>
        <dbReference type="SAM" id="MobiDB-lite"/>
    </source>
</evidence>
<evidence type="ECO:0000256" key="2">
    <source>
        <dbReference type="ARBA" id="ARBA00023136"/>
    </source>
</evidence>
<dbReference type="GO" id="GO:0016020">
    <property type="term" value="C:membrane"/>
    <property type="evidence" value="ECO:0007669"/>
    <property type="project" value="UniProtKB-SubCell"/>
</dbReference>
<feature type="region of interest" description="Disordered" evidence="3">
    <location>
        <begin position="1"/>
        <end position="49"/>
    </location>
</feature>
<evidence type="ECO:0000256" key="4">
    <source>
        <dbReference type="SAM" id="Phobius"/>
    </source>
</evidence>
<comment type="subcellular location">
    <subcellularLocation>
        <location evidence="1">Membrane</location>
    </subcellularLocation>
</comment>
<gene>
    <name evidence="5" type="ORF">BDA96_10G334200</name>
</gene>
<keyword evidence="4" id="KW-1133">Transmembrane helix</keyword>
<reference evidence="5" key="1">
    <citation type="journal article" date="2019" name="BMC Genomics">
        <title>A new reference genome for Sorghum bicolor reveals high levels of sequence similarity between sweet and grain genotypes: implications for the genetics of sugar metabolism.</title>
        <authorList>
            <person name="Cooper E.A."/>
            <person name="Brenton Z.W."/>
            <person name="Flinn B.S."/>
            <person name="Jenkins J."/>
            <person name="Shu S."/>
            <person name="Flowers D."/>
            <person name="Luo F."/>
            <person name="Wang Y."/>
            <person name="Xia P."/>
            <person name="Barry K."/>
            <person name="Daum C."/>
            <person name="Lipzen A."/>
            <person name="Yoshinaga Y."/>
            <person name="Schmutz J."/>
            <person name="Saski C."/>
            <person name="Vermerris W."/>
            <person name="Kresovich S."/>
        </authorList>
    </citation>
    <scope>NUCLEOTIDE SEQUENCE</scope>
</reference>
<dbReference type="OrthoDB" id="1875580at2759"/>
<feature type="compositionally biased region" description="Low complexity" evidence="3">
    <location>
        <begin position="7"/>
        <end position="21"/>
    </location>
</feature>
<dbReference type="EMBL" id="CM027689">
    <property type="protein sequence ID" value="KAG0516107.1"/>
    <property type="molecule type" value="Genomic_DNA"/>
</dbReference>
<protein>
    <recommendedName>
        <fullName evidence="7">Late embryogenesis abundant protein LEA-2 subgroup domain-containing protein</fullName>
    </recommendedName>
</protein>
<dbReference type="Proteomes" id="UP000807115">
    <property type="component" value="Chromosome 10"/>
</dbReference>
<reference evidence="5" key="2">
    <citation type="submission" date="2020-10" db="EMBL/GenBank/DDBJ databases">
        <authorList>
            <person name="Cooper E.A."/>
            <person name="Brenton Z.W."/>
            <person name="Flinn B.S."/>
            <person name="Jenkins J."/>
            <person name="Shu S."/>
            <person name="Flowers D."/>
            <person name="Luo F."/>
            <person name="Wang Y."/>
            <person name="Xia P."/>
            <person name="Barry K."/>
            <person name="Daum C."/>
            <person name="Lipzen A."/>
            <person name="Yoshinaga Y."/>
            <person name="Schmutz J."/>
            <person name="Saski C."/>
            <person name="Vermerris W."/>
            <person name="Kresovich S."/>
        </authorList>
    </citation>
    <scope>NUCLEOTIDE SEQUENCE</scope>
</reference>